<organism evidence="5 6">
    <name type="scientific">Hwangdonia lutea</name>
    <dbReference type="NCBI Taxonomy" id="3075823"/>
    <lineage>
        <taxon>Bacteria</taxon>
        <taxon>Pseudomonadati</taxon>
        <taxon>Bacteroidota</taxon>
        <taxon>Flavobacteriia</taxon>
        <taxon>Flavobacteriales</taxon>
        <taxon>Flavobacteriaceae</taxon>
        <taxon>Hwangdonia</taxon>
    </lineage>
</organism>
<dbReference type="AlphaFoldDB" id="A0AA97HPN6"/>
<evidence type="ECO:0000256" key="1">
    <source>
        <dbReference type="ARBA" id="ARBA00010240"/>
    </source>
</evidence>
<reference evidence="6" key="1">
    <citation type="submission" date="2024-06" db="EMBL/GenBank/DDBJ databases">
        <title>Hwangdonia haimaensis gen. nov., sp. nov., a member of the family Flavobacteriaceae isolated from the haima cold seep.</title>
        <authorList>
            <person name="Li J."/>
        </authorList>
    </citation>
    <scope>NUCLEOTIDE SEQUENCE [LARGE SCALE GENOMIC DNA]</scope>
    <source>
        <strain evidence="6">SCSIO 19198</strain>
    </source>
</reference>
<dbReference type="EMBL" id="CP136521">
    <property type="protein sequence ID" value="WOD42827.1"/>
    <property type="molecule type" value="Genomic_DNA"/>
</dbReference>
<feature type="short sequence motif" description="GXGXXG" evidence="3">
    <location>
        <begin position="11"/>
        <end position="16"/>
    </location>
</feature>
<dbReference type="PANTHER" id="PTHR32176">
    <property type="entry name" value="XYLOSE ISOMERASE"/>
    <property type="match status" value="1"/>
</dbReference>
<dbReference type="PROSITE" id="PS51635">
    <property type="entry name" value="PNPLA"/>
    <property type="match status" value="1"/>
</dbReference>
<keyword evidence="3" id="KW-0378">Hydrolase</keyword>
<evidence type="ECO:0000313" key="5">
    <source>
        <dbReference type="EMBL" id="WOD42827.1"/>
    </source>
</evidence>
<feature type="domain" description="PNPLA" evidence="4">
    <location>
        <begin position="7"/>
        <end position="206"/>
    </location>
</feature>
<dbReference type="Pfam" id="PF01734">
    <property type="entry name" value="Patatin"/>
    <property type="match status" value="1"/>
</dbReference>
<dbReference type="KEGG" id="hws:RNZ46_12590"/>
<dbReference type="PANTHER" id="PTHR32176:SF92">
    <property type="entry name" value="XYLOSE ISOMERASE"/>
    <property type="match status" value="1"/>
</dbReference>
<keyword evidence="3" id="KW-0442">Lipid degradation</keyword>
<keyword evidence="2 3" id="KW-0443">Lipid metabolism</keyword>
<dbReference type="SUPFAM" id="SSF52151">
    <property type="entry name" value="FabD/lysophospholipase-like"/>
    <property type="match status" value="1"/>
</dbReference>
<accession>A0AA97HPN6</accession>
<dbReference type="Gene3D" id="3.40.1090.10">
    <property type="entry name" value="Cytosolic phospholipase A2 catalytic domain"/>
    <property type="match status" value="1"/>
</dbReference>
<evidence type="ECO:0000259" key="4">
    <source>
        <dbReference type="PROSITE" id="PS51635"/>
    </source>
</evidence>
<keyword evidence="6" id="KW-1185">Reference proteome</keyword>
<dbReference type="InterPro" id="IPR002641">
    <property type="entry name" value="PNPLA_dom"/>
</dbReference>
<evidence type="ECO:0000313" key="6">
    <source>
        <dbReference type="Proteomes" id="UP001302486"/>
    </source>
</evidence>
<dbReference type="GO" id="GO:0016042">
    <property type="term" value="P:lipid catabolic process"/>
    <property type="evidence" value="ECO:0007669"/>
    <property type="project" value="UniProtKB-UniRule"/>
</dbReference>
<protein>
    <submittedName>
        <fullName evidence="5">Patatin-like phospholipase family protein</fullName>
    </submittedName>
</protein>
<evidence type="ECO:0000256" key="2">
    <source>
        <dbReference type="ARBA" id="ARBA00023098"/>
    </source>
</evidence>
<evidence type="ECO:0000256" key="3">
    <source>
        <dbReference type="PROSITE-ProRule" id="PRU01161"/>
    </source>
</evidence>
<feature type="active site" description="Proton acceptor" evidence="3">
    <location>
        <position position="193"/>
    </location>
</feature>
<dbReference type="InterPro" id="IPR016035">
    <property type="entry name" value="Acyl_Trfase/lysoPLipase"/>
</dbReference>
<name>A0AA97HPN6_9FLAO</name>
<dbReference type="RefSeq" id="WP_316982518.1">
    <property type="nucleotide sequence ID" value="NZ_CP136521.1"/>
</dbReference>
<feature type="active site" description="Nucleophile" evidence="3">
    <location>
        <position position="52"/>
    </location>
</feature>
<dbReference type="Proteomes" id="UP001302486">
    <property type="component" value="Chromosome"/>
</dbReference>
<comment type="similarity">
    <text evidence="1">Belongs to the patatin family.</text>
</comment>
<feature type="short sequence motif" description="DGA/G" evidence="3">
    <location>
        <begin position="193"/>
        <end position="195"/>
    </location>
</feature>
<sequence length="345" mass="38058">MKKIRILSIDGGGIRGIVPGIILSYIETQLKEKTGDPKASVGAYFDFIAGTSTGGILSLLYVCPDKNGNFKYGAKDALGIYLDLGDDIFELSLIKQIQSLGGISDEKYSELELENALDQFLGKTTLGKALRPCLITSYDIGNRQSFFFSSLNAKDEVYDFLMRDVGRATSAAPTYFEAARIKSVFGAPYALVDGGVFANNPSLCAYAEARTINFSEVLNNPEKPDKPSAKNMLIVSIGTGSVKRPYTYDEFKDAGMVKWIRPLIDIMMSGNAETVDYQLKKIFETLPKKHCQDYYRIQPKLINSNPEMDKADKANIIALQEDGFLAVADNKILLDEIVDKLIENA</sequence>
<dbReference type="GO" id="GO:0047372">
    <property type="term" value="F:monoacylglycerol lipase activity"/>
    <property type="evidence" value="ECO:0007669"/>
    <property type="project" value="TreeGrafter"/>
</dbReference>
<dbReference type="GO" id="GO:0004620">
    <property type="term" value="F:phospholipase activity"/>
    <property type="evidence" value="ECO:0007669"/>
    <property type="project" value="TreeGrafter"/>
</dbReference>
<proteinExistence type="inferred from homology"/>
<gene>
    <name evidence="5" type="ORF">RNZ46_12590</name>
</gene>
<feature type="short sequence motif" description="GXSXG" evidence="3">
    <location>
        <begin position="50"/>
        <end position="54"/>
    </location>
</feature>